<feature type="chain" id="PRO_5040944524" evidence="2">
    <location>
        <begin position="20"/>
        <end position="107"/>
    </location>
</feature>
<accession>A0A9W9GAK8</accession>
<evidence type="ECO:0000256" key="2">
    <source>
        <dbReference type="SAM" id="SignalP"/>
    </source>
</evidence>
<feature type="signal peptide" evidence="2">
    <location>
        <begin position="1"/>
        <end position="19"/>
    </location>
</feature>
<evidence type="ECO:0000256" key="1">
    <source>
        <dbReference type="SAM" id="MobiDB-lite"/>
    </source>
</evidence>
<dbReference type="AlphaFoldDB" id="A0A9W9GAK8"/>
<feature type="region of interest" description="Disordered" evidence="1">
    <location>
        <begin position="87"/>
        <end position="107"/>
    </location>
</feature>
<protein>
    <submittedName>
        <fullName evidence="3">Uncharacterized protein</fullName>
    </submittedName>
</protein>
<reference evidence="3" key="2">
    <citation type="journal article" date="2023" name="IMA Fungus">
        <title>Comparative genomic study of the Penicillium genus elucidates a diverse pangenome and 15 lateral gene transfer events.</title>
        <authorList>
            <person name="Petersen C."/>
            <person name="Sorensen T."/>
            <person name="Nielsen M.R."/>
            <person name="Sondergaard T.E."/>
            <person name="Sorensen J.L."/>
            <person name="Fitzpatrick D.A."/>
            <person name="Frisvad J.C."/>
            <person name="Nielsen K.L."/>
        </authorList>
    </citation>
    <scope>NUCLEOTIDE SEQUENCE</scope>
    <source>
        <strain evidence="3">IBT 34128</strain>
    </source>
</reference>
<proteinExistence type="predicted"/>
<evidence type="ECO:0000313" key="4">
    <source>
        <dbReference type="Proteomes" id="UP001141434"/>
    </source>
</evidence>
<comment type="caution">
    <text evidence="3">The sequence shown here is derived from an EMBL/GenBank/DDBJ whole genome shotgun (WGS) entry which is preliminary data.</text>
</comment>
<sequence length="107" mass="10763">MKLNLALTVLVSTGTLAAAQKGYGFDCFASGATKGVKYAIVDCTPLDGGHKGTPTNNGDSDIWCYLKGSESATSPLECGAGDGELSNPTCLTKDDDPKLGGCGPSGS</sequence>
<dbReference type="OrthoDB" id="4481337at2759"/>
<organism evidence="3 4">
    <name type="scientific">Penicillium alfredii</name>
    <dbReference type="NCBI Taxonomy" id="1506179"/>
    <lineage>
        <taxon>Eukaryota</taxon>
        <taxon>Fungi</taxon>
        <taxon>Dikarya</taxon>
        <taxon>Ascomycota</taxon>
        <taxon>Pezizomycotina</taxon>
        <taxon>Eurotiomycetes</taxon>
        <taxon>Eurotiomycetidae</taxon>
        <taxon>Eurotiales</taxon>
        <taxon>Aspergillaceae</taxon>
        <taxon>Penicillium</taxon>
    </lineage>
</organism>
<evidence type="ECO:0000313" key="3">
    <source>
        <dbReference type="EMBL" id="KAJ5115225.1"/>
    </source>
</evidence>
<gene>
    <name evidence="3" type="ORF">NUU61_000984</name>
</gene>
<dbReference type="GeneID" id="81390734"/>
<reference evidence="3" key="1">
    <citation type="submission" date="2022-11" db="EMBL/GenBank/DDBJ databases">
        <authorList>
            <person name="Petersen C."/>
        </authorList>
    </citation>
    <scope>NUCLEOTIDE SEQUENCE</scope>
    <source>
        <strain evidence="3">IBT 34128</strain>
    </source>
</reference>
<keyword evidence="4" id="KW-1185">Reference proteome</keyword>
<dbReference type="RefSeq" id="XP_056516416.1">
    <property type="nucleotide sequence ID" value="XM_056651566.1"/>
</dbReference>
<dbReference type="Proteomes" id="UP001141434">
    <property type="component" value="Unassembled WGS sequence"/>
</dbReference>
<keyword evidence="2" id="KW-0732">Signal</keyword>
<dbReference type="EMBL" id="JAPMSZ010000001">
    <property type="protein sequence ID" value="KAJ5115225.1"/>
    <property type="molecule type" value="Genomic_DNA"/>
</dbReference>
<name>A0A9W9GAK8_9EURO</name>